<dbReference type="eggNOG" id="KOG0159">
    <property type="taxonomic scope" value="Eukaryota"/>
</dbReference>
<dbReference type="InterPro" id="IPR036396">
    <property type="entry name" value="Cyt_P450_sf"/>
</dbReference>
<dbReference type="PRINTS" id="PR00385">
    <property type="entry name" value="P450"/>
</dbReference>
<dbReference type="InterPro" id="IPR050479">
    <property type="entry name" value="CYP11_CYP27_families"/>
</dbReference>
<evidence type="ECO:0000256" key="1">
    <source>
        <dbReference type="ARBA" id="ARBA00001971"/>
    </source>
</evidence>
<dbReference type="GO" id="GO:0020037">
    <property type="term" value="F:heme binding"/>
    <property type="evidence" value="ECO:0007669"/>
    <property type="project" value="InterPro"/>
</dbReference>
<evidence type="ECO:0000256" key="4">
    <source>
        <dbReference type="ARBA" id="ARBA00022723"/>
    </source>
</evidence>
<proteinExistence type="inferred from homology"/>
<dbReference type="CDD" id="cd11054">
    <property type="entry name" value="CYP24A1-like"/>
    <property type="match status" value="1"/>
</dbReference>
<dbReference type="AlphaFoldDB" id="A0A1X7U1B4"/>
<evidence type="ECO:0000256" key="3">
    <source>
        <dbReference type="ARBA" id="ARBA00022617"/>
    </source>
</evidence>
<dbReference type="PANTHER" id="PTHR24279">
    <property type="entry name" value="CYTOCHROME P450"/>
    <property type="match status" value="1"/>
</dbReference>
<keyword evidence="5" id="KW-0560">Oxidoreductase</keyword>
<accession>A0A1X7U1B4</accession>
<sequence length="470" mass="53497">MMKPFTALPSPAGSLPIIGHLRLLKDVTSFSKFVTKHIQNLGPIFKMNFIGQSMVYVADPSAVEKVFRNEGHYPTRSLIDKNVDWIMQRRNEPSLFIFQTGKEWLTNRSKATKQALPANVFSYCSGFNKVAKQFIRNVHEIQNKDGTVNDIRDLVRYWSLEAGAHFTFGVNLDSQCDEDGHAKELQNATGAVIDSLYELQTAFPLYKIVATSSYKQFNRGLDKVYEIGRKYADKYISDIKTRAALKKERVHGTSLIEQWLIEGNMSQDEAIGNAISMLAAGLDTTAATVSFILYELAKHPEVQEKVYQQMQSVMDDDEDIDGSSLHKLPYLGLIIKEAQRLYSVTNFPTRLLDHDIELLGYHIPAKVPILGVMEAMSQDPMLFKDPQKFNPDRWTTDDIHPFIVLPFGFGAKGCWGRRFAEVEIKILLCQLVRHFEMKSNFPSDRLPYDVFALTVLKFKTGEDKSYSERP</sequence>
<name>A0A1X7U1B4_AMPQE</name>
<dbReference type="OrthoDB" id="3945418at2759"/>
<comment type="cofactor">
    <cofactor evidence="1 8">
        <name>heme</name>
        <dbReference type="ChEBI" id="CHEBI:30413"/>
    </cofactor>
</comment>
<evidence type="ECO:0000256" key="5">
    <source>
        <dbReference type="ARBA" id="ARBA00023002"/>
    </source>
</evidence>
<dbReference type="GO" id="GO:0016705">
    <property type="term" value="F:oxidoreductase activity, acting on paired donors, with incorporation or reduction of molecular oxygen"/>
    <property type="evidence" value="ECO:0007669"/>
    <property type="project" value="InterPro"/>
</dbReference>
<dbReference type="GO" id="GO:0005506">
    <property type="term" value="F:iron ion binding"/>
    <property type="evidence" value="ECO:0007669"/>
    <property type="project" value="InterPro"/>
</dbReference>
<evidence type="ECO:0000313" key="9">
    <source>
        <dbReference type="EnsemblMetazoa" id="Aqu2.1.21441_001"/>
    </source>
</evidence>
<dbReference type="Gene3D" id="1.10.630.10">
    <property type="entry name" value="Cytochrome P450"/>
    <property type="match status" value="1"/>
</dbReference>
<evidence type="ECO:0000256" key="8">
    <source>
        <dbReference type="PIRSR" id="PIRSR602401-1"/>
    </source>
</evidence>
<dbReference type="PRINTS" id="PR00463">
    <property type="entry name" value="EP450I"/>
</dbReference>
<evidence type="ECO:0000256" key="2">
    <source>
        <dbReference type="ARBA" id="ARBA00010617"/>
    </source>
</evidence>
<dbReference type="InterPro" id="IPR002401">
    <property type="entry name" value="Cyt_P450_E_grp-I"/>
</dbReference>
<dbReference type="PANTHER" id="PTHR24279:SF120">
    <property type="entry name" value="CYTOCHROME P450"/>
    <property type="match status" value="1"/>
</dbReference>
<dbReference type="STRING" id="400682.A0A1X7U1B4"/>
<feature type="binding site" description="axial binding residue" evidence="8">
    <location>
        <position position="414"/>
    </location>
    <ligand>
        <name>heme</name>
        <dbReference type="ChEBI" id="CHEBI:30413"/>
    </ligand>
    <ligandPart>
        <name>Fe</name>
        <dbReference type="ChEBI" id="CHEBI:18248"/>
    </ligandPart>
</feature>
<dbReference type="EnsemblMetazoa" id="Aqu2.1.21441_001">
    <property type="protein sequence ID" value="Aqu2.1.21441_001"/>
    <property type="gene ID" value="Aqu2.1.21441"/>
</dbReference>
<reference evidence="9" key="1">
    <citation type="submission" date="2017-05" db="UniProtKB">
        <authorList>
            <consortium name="EnsemblMetazoa"/>
        </authorList>
    </citation>
    <scope>IDENTIFICATION</scope>
</reference>
<evidence type="ECO:0000256" key="7">
    <source>
        <dbReference type="ARBA" id="ARBA00023033"/>
    </source>
</evidence>
<comment type="similarity">
    <text evidence="2">Belongs to the cytochrome P450 family.</text>
</comment>
<dbReference type="InParanoid" id="A0A1X7U1B4"/>
<dbReference type="SUPFAM" id="SSF48264">
    <property type="entry name" value="Cytochrome P450"/>
    <property type="match status" value="1"/>
</dbReference>
<dbReference type="Pfam" id="PF00067">
    <property type="entry name" value="p450"/>
    <property type="match status" value="1"/>
</dbReference>
<dbReference type="GO" id="GO:0004497">
    <property type="term" value="F:monooxygenase activity"/>
    <property type="evidence" value="ECO:0007669"/>
    <property type="project" value="UniProtKB-KW"/>
</dbReference>
<dbReference type="InterPro" id="IPR001128">
    <property type="entry name" value="Cyt_P450"/>
</dbReference>
<organism evidence="9">
    <name type="scientific">Amphimedon queenslandica</name>
    <name type="common">Sponge</name>
    <dbReference type="NCBI Taxonomy" id="400682"/>
    <lineage>
        <taxon>Eukaryota</taxon>
        <taxon>Metazoa</taxon>
        <taxon>Porifera</taxon>
        <taxon>Demospongiae</taxon>
        <taxon>Heteroscleromorpha</taxon>
        <taxon>Haplosclerida</taxon>
        <taxon>Niphatidae</taxon>
        <taxon>Amphimedon</taxon>
    </lineage>
</organism>
<keyword evidence="6 8" id="KW-0408">Iron</keyword>
<keyword evidence="4 8" id="KW-0479">Metal-binding</keyword>
<evidence type="ECO:0008006" key="10">
    <source>
        <dbReference type="Google" id="ProtNLM"/>
    </source>
</evidence>
<keyword evidence="7" id="KW-0503">Monooxygenase</keyword>
<protein>
    <recommendedName>
        <fullName evidence="10">Cytochrome P450</fullName>
    </recommendedName>
</protein>
<evidence type="ECO:0000256" key="6">
    <source>
        <dbReference type="ARBA" id="ARBA00023004"/>
    </source>
</evidence>
<keyword evidence="3 8" id="KW-0349">Heme</keyword>